<dbReference type="Pfam" id="PF09337">
    <property type="entry name" value="zf-H2C2"/>
    <property type="match status" value="1"/>
</dbReference>
<feature type="compositionally biased region" description="Pro residues" evidence="1">
    <location>
        <begin position="20"/>
        <end position="30"/>
    </location>
</feature>
<accession>A0A9N9YPG5</accession>
<dbReference type="Proteomes" id="UP000775872">
    <property type="component" value="Unassembled WGS sequence"/>
</dbReference>
<dbReference type="EMBL" id="CABFOC020000002">
    <property type="protein sequence ID" value="CAH0037292.1"/>
    <property type="molecule type" value="Genomic_DNA"/>
</dbReference>
<dbReference type="AlphaFoldDB" id="A0A9N9YPG5"/>
<dbReference type="Gene3D" id="3.40.630.30">
    <property type="match status" value="1"/>
</dbReference>
<dbReference type="InterPro" id="IPR052742">
    <property type="entry name" value="Mito_N-acetyltransferase"/>
</dbReference>
<dbReference type="Gene3D" id="1.10.340.70">
    <property type="match status" value="1"/>
</dbReference>
<dbReference type="OrthoDB" id="10264707at2759"/>
<reference evidence="3 4" key="2">
    <citation type="submission" date="2021-10" db="EMBL/GenBank/DDBJ databases">
        <authorList>
            <person name="Piombo E."/>
        </authorList>
    </citation>
    <scope>NUCLEOTIDE SEQUENCE [LARGE SCALE GENOMIC DNA]</scope>
</reference>
<dbReference type="InterPro" id="IPR016181">
    <property type="entry name" value="Acyl_CoA_acyltransferase"/>
</dbReference>
<dbReference type="PANTHER" id="PTHR43138:SF2">
    <property type="entry name" value="PROTEIN SPT10"/>
    <property type="match status" value="1"/>
</dbReference>
<dbReference type="GO" id="GO:0016747">
    <property type="term" value="F:acyltransferase activity, transferring groups other than amino-acyl groups"/>
    <property type="evidence" value="ECO:0007669"/>
    <property type="project" value="InterPro"/>
</dbReference>
<evidence type="ECO:0000313" key="3">
    <source>
        <dbReference type="EMBL" id="CAH0037292.1"/>
    </source>
</evidence>
<organism evidence="3 4">
    <name type="scientific">Clonostachys solani</name>
    <dbReference type="NCBI Taxonomy" id="160281"/>
    <lineage>
        <taxon>Eukaryota</taxon>
        <taxon>Fungi</taxon>
        <taxon>Dikarya</taxon>
        <taxon>Ascomycota</taxon>
        <taxon>Pezizomycotina</taxon>
        <taxon>Sordariomycetes</taxon>
        <taxon>Hypocreomycetidae</taxon>
        <taxon>Hypocreales</taxon>
        <taxon>Bionectriaceae</taxon>
        <taxon>Clonostachys</taxon>
    </lineage>
</organism>
<gene>
    <name evidence="3" type="ORF">CSOL1703_00002858</name>
</gene>
<feature type="domain" description="N-acetyltransferase" evidence="2">
    <location>
        <begin position="55"/>
        <end position="230"/>
    </location>
</feature>
<protein>
    <recommendedName>
        <fullName evidence="2">N-acetyltransferase domain-containing protein</fullName>
    </recommendedName>
</protein>
<feature type="compositionally biased region" description="Acidic residues" evidence="1">
    <location>
        <begin position="508"/>
        <end position="517"/>
    </location>
</feature>
<reference evidence="4" key="1">
    <citation type="submission" date="2019-06" db="EMBL/GenBank/DDBJ databases">
        <authorList>
            <person name="Broberg M."/>
        </authorList>
    </citation>
    <scope>NUCLEOTIDE SEQUENCE [LARGE SCALE GENOMIC DNA]</scope>
</reference>
<keyword evidence="4" id="KW-1185">Reference proteome</keyword>
<dbReference type="InterPro" id="IPR000182">
    <property type="entry name" value="GNAT_dom"/>
</dbReference>
<dbReference type="InterPro" id="IPR015416">
    <property type="entry name" value="Znf_H2C2_histone_UAS-bd"/>
</dbReference>
<sequence>MPAMLEDPTSPPLYRRSGAPPFPGPDLPPSLPLDIIPRTVTLRDRQTVATIVPFASCHQLPATLLVYLCEQLNKEIEGGDTYPMLDLFTPEDFAKYWFQNFGAVMLLGNIDGPQAVVEGKDWGKECLGSFYIKPNYPGRSSHVCNGGFLVTDASRGRGVGRLMGETYLDWAPRLGYTYSVFNLVYETNVASCRIWDGLGFKRIGRVKGCGNLKSHPDRFIDAIIYGRDLTPVEAEELVSEERFDKIKFYLKYGKYPDGADRAEKSRLRSAATHYKLLDDDKLMLKDKEVISDPAQQYEISRNVHTEQHAGINKTTATIAEKYHWSRIKETVSDVIRNCPECKDLGKSPNSGSGKRGAFANSSNMNPPVAATVTLGGSADDHVPLQETPGNTTLLGHPHAMMPTLSHPDPHPGAGGYANPNDISTVTPSHTFHHNPMLQDHHYSDPPADSQIINHHHHNHHHDNPFDSYQAQDFQALLNATGDDVDVSEQDADASAVDRDLEMLIQHGDDDDDDDDDPMGGLGSSTEKDKRVML</sequence>
<evidence type="ECO:0000313" key="4">
    <source>
        <dbReference type="Proteomes" id="UP000775872"/>
    </source>
</evidence>
<feature type="region of interest" description="Disordered" evidence="1">
    <location>
        <begin position="1"/>
        <end position="30"/>
    </location>
</feature>
<evidence type="ECO:0000259" key="2">
    <source>
        <dbReference type="PROSITE" id="PS51186"/>
    </source>
</evidence>
<dbReference type="SUPFAM" id="SSF55729">
    <property type="entry name" value="Acyl-CoA N-acyltransferases (Nat)"/>
    <property type="match status" value="1"/>
</dbReference>
<dbReference type="Pfam" id="PF00583">
    <property type="entry name" value="Acetyltransf_1"/>
    <property type="match status" value="1"/>
</dbReference>
<proteinExistence type="predicted"/>
<feature type="compositionally biased region" description="Polar residues" evidence="1">
    <location>
        <begin position="420"/>
        <end position="429"/>
    </location>
</feature>
<feature type="region of interest" description="Disordered" evidence="1">
    <location>
        <begin position="341"/>
        <end position="466"/>
    </location>
</feature>
<evidence type="ECO:0000256" key="1">
    <source>
        <dbReference type="SAM" id="MobiDB-lite"/>
    </source>
</evidence>
<dbReference type="PROSITE" id="PS51186">
    <property type="entry name" value="GNAT"/>
    <property type="match status" value="1"/>
</dbReference>
<dbReference type="GO" id="GO:0005634">
    <property type="term" value="C:nucleus"/>
    <property type="evidence" value="ECO:0007669"/>
    <property type="project" value="TreeGrafter"/>
</dbReference>
<dbReference type="PANTHER" id="PTHR43138">
    <property type="entry name" value="ACETYLTRANSFERASE, GNAT FAMILY"/>
    <property type="match status" value="1"/>
</dbReference>
<feature type="region of interest" description="Disordered" evidence="1">
    <location>
        <begin position="484"/>
        <end position="533"/>
    </location>
</feature>
<name>A0A9N9YPG5_9HYPO</name>
<comment type="caution">
    <text evidence="3">The sequence shown here is derived from an EMBL/GenBank/DDBJ whole genome shotgun (WGS) entry which is preliminary data.</text>
</comment>